<comment type="caution">
    <text evidence="2">The sequence shown here is derived from an EMBL/GenBank/DDBJ whole genome shotgun (WGS) entry which is preliminary data.</text>
</comment>
<accession>A0ABS1VQD9</accession>
<name>A0ABS1VQD9_9ACTN</name>
<dbReference type="Proteomes" id="UP000598996">
    <property type="component" value="Unassembled WGS sequence"/>
</dbReference>
<evidence type="ECO:0000256" key="1">
    <source>
        <dbReference type="SAM" id="MobiDB-lite"/>
    </source>
</evidence>
<dbReference type="EMBL" id="JAENHO010000004">
    <property type="protein sequence ID" value="MBL7255751.1"/>
    <property type="molecule type" value="Genomic_DNA"/>
</dbReference>
<sequence length="152" mass="17201">MIEAPVSLAELPRRVWTEDEWRRIARGYTARDMDEKWDVAVEGAVAHLHRSWTGNRIFEVTFEPVAGGRRISAVTVESDPSRYRRSGDRYDCVLIEVVISYLLLGEDAAELRAELAGAAERPELILHRDIGLRGEPRDGLAGDRQESSQIEE</sequence>
<proteinExistence type="predicted"/>
<feature type="region of interest" description="Disordered" evidence="1">
    <location>
        <begin position="133"/>
        <end position="152"/>
    </location>
</feature>
<gene>
    <name evidence="2" type="ORF">JKJ07_15720</name>
</gene>
<dbReference type="RefSeq" id="WP_202992257.1">
    <property type="nucleotide sequence ID" value="NZ_JAENHO010000004.1"/>
</dbReference>
<keyword evidence="3" id="KW-1185">Reference proteome</keyword>
<evidence type="ECO:0000313" key="3">
    <source>
        <dbReference type="Proteomes" id="UP000598996"/>
    </source>
</evidence>
<organism evidence="2 3">
    <name type="scientific">Paractinoplanes lichenicola</name>
    <dbReference type="NCBI Taxonomy" id="2802976"/>
    <lineage>
        <taxon>Bacteria</taxon>
        <taxon>Bacillati</taxon>
        <taxon>Actinomycetota</taxon>
        <taxon>Actinomycetes</taxon>
        <taxon>Micromonosporales</taxon>
        <taxon>Micromonosporaceae</taxon>
        <taxon>Paractinoplanes</taxon>
    </lineage>
</organism>
<protein>
    <submittedName>
        <fullName evidence="2">Uncharacterized protein</fullName>
    </submittedName>
</protein>
<evidence type="ECO:0000313" key="2">
    <source>
        <dbReference type="EMBL" id="MBL7255751.1"/>
    </source>
</evidence>
<reference evidence="2 3" key="1">
    <citation type="submission" date="2021-01" db="EMBL/GenBank/DDBJ databases">
        <title>Actinoplanes sp. nov. LDG1-01 isolated from lichen.</title>
        <authorList>
            <person name="Saeng-In P."/>
            <person name="Phongsopitanun W."/>
            <person name="Kanchanasin P."/>
            <person name="Yuki M."/>
            <person name="Kudo T."/>
            <person name="Ohkuma M."/>
            <person name="Tanasupawat S."/>
        </authorList>
    </citation>
    <scope>NUCLEOTIDE SEQUENCE [LARGE SCALE GENOMIC DNA]</scope>
    <source>
        <strain evidence="2 3">LDG1-01</strain>
    </source>
</reference>
<feature type="compositionally biased region" description="Basic and acidic residues" evidence="1">
    <location>
        <begin position="133"/>
        <end position="146"/>
    </location>
</feature>